<keyword evidence="2" id="KW-0169">Cobalamin biosynthesis</keyword>
<dbReference type="InterPro" id="IPR014008">
    <property type="entry name" value="Cbl_synth_MTase_CbiT"/>
</dbReference>
<dbReference type="GO" id="GO:0008276">
    <property type="term" value="F:protein methyltransferase activity"/>
    <property type="evidence" value="ECO:0007669"/>
    <property type="project" value="InterPro"/>
</dbReference>
<dbReference type="NCBIfam" id="TIGR02469">
    <property type="entry name" value="CbiT"/>
    <property type="match status" value="1"/>
</dbReference>
<dbReference type="Gene3D" id="3.40.50.150">
    <property type="entry name" value="Vaccinia Virus protein VP39"/>
    <property type="match status" value="1"/>
</dbReference>
<keyword evidence="5" id="KW-0949">S-adenosyl-L-methionine</keyword>
<keyword evidence="3 7" id="KW-0489">Methyltransferase</keyword>
<accession>A0A644T0J2</accession>
<sequence length="198" mass="21419">MNRLGINDEQFIRGNIPMTKQEIRILILANARIRPDDTIIDIGAGTGSISIEAARQANNGQVYAIERQQEGVDLIRANADKFKVNNITVISGSAPQALDDLPLADVIIVGGSGGHLKKILDKSDMLLKSDGRLIITAVTAETLYNTLTIMQSNPNYSVSASGVQVTRIKQVGHSNMFEALNPIYIIVCTKGGCNDKTR</sequence>
<dbReference type="PANTHER" id="PTHR43182:SF1">
    <property type="entry name" value="COBALT-PRECORRIN-7 C(5)-METHYLTRANSFERASE"/>
    <property type="match status" value="1"/>
</dbReference>
<feature type="domain" description="Methyltransferase" evidence="6">
    <location>
        <begin position="35"/>
        <end position="156"/>
    </location>
</feature>
<dbReference type="EMBL" id="VSSQ01000012">
    <property type="protein sequence ID" value="MPL60460.1"/>
    <property type="molecule type" value="Genomic_DNA"/>
</dbReference>
<dbReference type="InterPro" id="IPR029063">
    <property type="entry name" value="SAM-dependent_MTases_sf"/>
</dbReference>
<dbReference type="SUPFAM" id="SSF53335">
    <property type="entry name" value="S-adenosyl-L-methionine-dependent methyltransferases"/>
    <property type="match status" value="1"/>
</dbReference>
<keyword evidence="4 7" id="KW-0808">Transferase</keyword>
<evidence type="ECO:0000256" key="2">
    <source>
        <dbReference type="ARBA" id="ARBA00022573"/>
    </source>
</evidence>
<evidence type="ECO:0000313" key="7">
    <source>
        <dbReference type="EMBL" id="MPL60460.1"/>
    </source>
</evidence>
<evidence type="ECO:0000256" key="4">
    <source>
        <dbReference type="ARBA" id="ARBA00022679"/>
    </source>
</evidence>
<dbReference type="Pfam" id="PF13847">
    <property type="entry name" value="Methyltransf_31"/>
    <property type="match status" value="1"/>
</dbReference>
<dbReference type="InterPro" id="IPR050714">
    <property type="entry name" value="Cobalamin_biosynth_MTase"/>
</dbReference>
<evidence type="ECO:0000259" key="6">
    <source>
        <dbReference type="Pfam" id="PF13847"/>
    </source>
</evidence>
<dbReference type="EC" id="2.1.1.196" evidence="7"/>
<evidence type="ECO:0000256" key="5">
    <source>
        <dbReference type="ARBA" id="ARBA00022691"/>
    </source>
</evidence>
<gene>
    <name evidence="7" type="primary">cbiT_1</name>
    <name evidence="7" type="ORF">SDC9_06021</name>
</gene>
<dbReference type="GO" id="GO:0009236">
    <property type="term" value="P:cobalamin biosynthetic process"/>
    <property type="evidence" value="ECO:0007669"/>
    <property type="project" value="UniProtKB-KW"/>
</dbReference>
<protein>
    <submittedName>
        <fullName evidence="7">Cobalt-precorrin-6B C(15)-methyltransferase (Decarboxylating)</fullName>
        <ecNumber evidence="7">2.1.1.196</ecNumber>
    </submittedName>
</protein>
<name>A0A644T0J2_9ZZZZ</name>
<comment type="caution">
    <text evidence="7">The sequence shown here is derived from an EMBL/GenBank/DDBJ whole genome shotgun (WGS) entry which is preliminary data.</text>
</comment>
<dbReference type="GO" id="GO:0032259">
    <property type="term" value="P:methylation"/>
    <property type="evidence" value="ECO:0007669"/>
    <property type="project" value="UniProtKB-KW"/>
</dbReference>
<comment type="pathway">
    <text evidence="1">Cofactor biosynthesis; adenosylcobalamin biosynthesis.</text>
</comment>
<dbReference type="CDD" id="cd02440">
    <property type="entry name" value="AdoMet_MTases"/>
    <property type="match status" value="1"/>
</dbReference>
<proteinExistence type="predicted"/>
<organism evidence="7">
    <name type="scientific">bioreactor metagenome</name>
    <dbReference type="NCBI Taxonomy" id="1076179"/>
    <lineage>
        <taxon>unclassified sequences</taxon>
        <taxon>metagenomes</taxon>
        <taxon>ecological metagenomes</taxon>
    </lineage>
</organism>
<reference evidence="7" key="1">
    <citation type="submission" date="2019-08" db="EMBL/GenBank/DDBJ databases">
        <authorList>
            <person name="Kucharzyk K."/>
            <person name="Murdoch R.W."/>
            <person name="Higgins S."/>
            <person name="Loffler F."/>
        </authorList>
    </citation>
    <scope>NUCLEOTIDE SEQUENCE</scope>
</reference>
<evidence type="ECO:0000256" key="3">
    <source>
        <dbReference type="ARBA" id="ARBA00022603"/>
    </source>
</evidence>
<dbReference type="PANTHER" id="PTHR43182">
    <property type="entry name" value="COBALT-PRECORRIN-6B C(15)-METHYLTRANSFERASE (DECARBOXYLATING)"/>
    <property type="match status" value="1"/>
</dbReference>
<dbReference type="InterPro" id="IPR025714">
    <property type="entry name" value="Methyltranfer_dom"/>
</dbReference>
<dbReference type="AlphaFoldDB" id="A0A644T0J2"/>
<evidence type="ECO:0000256" key="1">
    <source>
        <dbReference type="ARBA" id="ARBA00004953"/>
    </source>
</evidence>